<evidence type="ECO:0000313" key="2">
    <source>
        <dbReference type="Proteomes" id="UP000033699"/>
    </source>
</evidence>
<gene>
    <name evidence="1" type="ORF">VM95_00060</name>
</gene>
<sequence length="86" mass="9653">MHNYALTGRAYRPVITSDATSRLRPALGLRAFESREVSVSLGSVIAAAMVPLACANGLPWWQFVEVGWLVTVADQTRYRYQKLRLE</sequence>
<dbReference type="PATRIC" id="fig|359131.3.peg.14"/>
<comment type="caution">
    <text evidence="1">The sequence shown here is derived from an EMBL/GenBank/DDBJ whole genome shotgun (WGS) entry which is preliminary data.</text>
</comment>
<reference evidence="1 2" key="1">
    <citation type="submission" date="2015-02" db="EMBL/GenBank/DDBJ databases">
        <authorList>
            <person name="Ju K.-S."/>
            <person name="Doroghazi J.R."/>
            <person name="Metcalf W."/>
        </authorList>
    </citation>
    <scope>NUCLEOTIDE SEQUENCE [LARGE SCALE GENOMIC DNA]</scope>
    <source>
        <strain evidence="1 2">ATCC 31215</strain>
    </source>
</reference>
<name>A0A0F2TKQ1_STRR3</name>
<proteinExistence type="predicted"/>
<evidence type="ECO:0000313" key="1">
    <source>
        <dbReference type="EMBL" id="KJS63719.1"/>
    </source>
</evidence>
<dbReference type="EMBL" id="JZKH01000001">
    <property type="protein sequence ID" value="KJS63719.1"/>
    <property type="molecule type" value="Genomic_DNA"/>
</dbReference>
<dbReference type="Proteomes" id="UP000033699">
    <property type="component" value="Unassembled WGS sequence"/>
</dbReference>
<protein>
    <submittedName>
        <fullName evidence="1">Uncharacterized protein</fullName>
    </submittedName>
</protein>
<accession>A0A0F2TKQ1</accession>
<keyword evidence="2" id="KW-1185">Reference proteome</keyword>
<organism evidence="1 2">
    <name type="scientific">Streptomyces rubellomurinus (strain ATCC 31215)</name>
    <dbReference type="NCBI Taxonomy" id="359131"/>
    <lineage>
        <taxon>Bacteria</taxon>
        <taxon>Bacillati</taxon>
        <taxon>Actinomycetota</taxon>
        <taxon>Actinomycetes</taxon>
        <taxon>Kitasatosporales</taxon>
        <taxon>Streptomycetaceae</taxon>
        <taxon>Streptomyces</taxon>
    </lineage>
</organism>
<dbReference type="AlphaFoldDB" id="A0A0F2TKQ1"/>